<dbReference type="Pfam" id="PF16888">
    <property type="entry name" value="YwqH-like"/>
    <property type="match status" value="1"/>
</dbReference>
<protein>
    <submittedName>
        <fullName evidence="2">Uncharacterized protein</fullName>
    </submittedName>
</protein>
<dbReference type="AlphaFoldDB" id="A0A0J8GBW9"/>
<organism evidence="2 3">
    <name type="scientific">Listeria fleischmannii 1991</name>
    <dbReference type="NCBI Taxonomy" id="1430899"/>
    <lineage>
        <taxon>Bacteria</taxon>
        <taxon>Bacillati</taxon>
        <taxon>Bacillota</taxon>
        <taxon>Bacilli</taxon>
        <taxon>Bacillales</taxon>
        <taxon>Listeriaceae</taxon>
        <taxon>Listeria</taxon>
    </lineage>
</organism>
<evidence type="ECO:0000256" key="1">
    <source>
        <dbReference type="SAM" id="Coils"/>
    </source>
</evidence>
<dbReference type="Gene3D" id="1.10.287.1490">
    <property type="match status" value="1"/>
</dbReference>
<accession>A0A0J8GBW9</accession>
<dbReference type="RefSeq" id="WP_059139994.1">
    <property type="nucleotide sequence ID" value="NZ_KQ130613.1"/>
</dbReference>
<feature type="coiled-coil region" evidence="1">
    <location>
        <begin position="28"/>
        <end position="62"/>
    </location>
</feature>
<keyword evidence="3" id="KW-1185">Reference proteome</keyword>
<dbReference type="OrthoDB" id="2236973at2"/>
<evidence type="ECO:0000313" key="3">
    <source>
        <dbReference type="Proteomes" id="UP000052258"/>
    </source>
</evidence>
<gene>
    <name evidence="2" type="ORF">X560_1098</name>
</gene>
<evidence type="ECO:0000313" key="2">
    <source>
        <dbReference type="EMBL" id="KMT60172.1"/>
    </source>
</evidence>
<dbReference type="InterPro" id="IPR031681">
    <property type="entry name" value="YwqH-like"/>
</dbReference>
<name>A0A0J8GBW9_9LIST</name>
<keyword evidence="1" id="KW-0175">Coiled coil</keyword>
<comment type="caution">
    <text evidence="2">The sequence shown here is derived from an EMBL/GenBank/DDBJ whole genome shotgun (WGS) entry which is preliminary data.</text>
</comment>
<sequence length="138" mass="15832">MTEAATLKKQKSAKQAELSQCVSDKASIEEKLERLRTAKKEVASVQTEIKDLKSKVKDKSDQPDTWQGKKLTEFENLMEGAFKTDYDTYYKKIDNYYDEICDEITRLENEANEKGGLIGWLGNQINNLGNEIDKLVHH</sequence>
<reference evidence="2 3" key="1">
    <citation type="journal article" date="2015" name="Genome Biol. Evol.">
        <title>Comparative Genomics of Listeria Sensu Lato: Genus-Wide Differences in Evolutionary Dynamics and the Progressive Gain of Complex, Potentially Pathogenicity-Related Traits through Lateral Gene Transfer.</title>
        <authorList>
            <person name="Chiara M."/>
            <person name="Caruso M."/>
            <person name="D'Erchia A.M."/>
            <person name="Manzari C."/>
            <person name="Fraccalvieri R."/>
            <person name="Goffredo E."/>
            <person name="Latorre L."/>
            <person name="Miccolupo A."/>
            <person name="Padalino I."/>
            <person name="Santagada G."/>
            <person name="Chiocco D."/>
            <person name="Pesole G."/>
            <person name="Horner D.S."/>
            <person name="Parisi A."/>
        </authorList>
    </citation>
    <scope>NUCLEOTIDE SEQUENCE [LARGE SCALE GENOMIC DNA]</scope>
    <source>
        <strain evidence="2 3">1991</strain>
    </source>
</reference>
<proteinExistence type="predicted"/>
<dbReference type="PATRIC" id="fig|1430899.3.peg.1133"/>
<dbReference type="EMBL" id="AZHO01000011">
    <property type="protein sequence ID" value="KMT60172.1"/>
    <property type="molecule type" value="Genomic_DNA"/>
</dbReference>
<dbReference type="Proteomes" id="UP000052258">
    <property type="component" value="Unassembled WGS sequence"/>
</dbReference>